<keyword evidence="6" id="KW-0460">Magnesium</keyword>
<dbReference type="GO" id="GO:0005737">
    <property type="term" value="C:cytoplasm"/>
    <property type="evidence" value="ECO:0007669"/>
    <property type="project" value="UniProtKB-SubCell"/>
</dbReference>
<dbReference type="PANTHER" id="PTHR34276:SF1">
    <property type="entry name" value="MINI-RIBONUCLEASE 3"/>
    <property type="match status" value="1"/>
</dbReference>
<accession>A0A845L5W4</accession>
<dbReference type="Proteomes" id="UP000463470">
    <property type="component" value="Unassembled WGS sequence"/>
</dbReference>
<keyword evidence="9" id="KW-1185">Reference proteome</keyword>
<feature type="active site" evidence="6">
    <location>
        <position position="27"/>
    </location>
</feature>
<dbReference type="SUPFAM" id="SSF69065">
    <property type="entry name" value="RNase III domain-like"/>
    <property type="match status" value="1"/>
</dbReference>
<organism evidence="8 9">
    <name type="scientific">Heliomicrobium undosum</name>
    <dbReference type="NCBI Taxonomy" id="121734"/>
    <lineage>
        <taxon>Bacteria</taxon>
        <taxon>Bacillati</taxon>
        <taxon>Bacillota</taxon>
        <taxon>Clostridia</taxon>
        <taxon>Eubacteriales</taxon>
        <taxon>Heliobacteriaceae</taxon>
        <taxon>Heliomicrobium</taxon>
    </lineage>
</organism>
<name>A0A845L5W4_9FIRM</name>
<dbReference type="GO" id="GO:0006364">
    <property type="term" value="P:rRNA processing"/>
    <property type="evidence" value="ECO:0007669"/>
    <property type="project" value="UniProtKB-UniRule"/>
</dbReference>
<dbReference type="Gene3D" id="1.10.1520.10">
    <property type="entry name" value="Ribonuclease III domain"/>
    <property type="match status" value="1"/>
</dbReference>
<dbReference type="EMBL" id="WXEY01000011">
    <property type="protein sequence ID" value="MZP30234.1"/>
    <property type="molecule type" value="Genomic_DNA"/>
</dbReference>
<sequence length="156" mass="17678">MGGGWKDWRGSVPAELPSPLALAYLGDAVYELWVRRTLIEAGVVKVAQLHKQAVELVRAASQVALLRRIEPLLDEEEKEWVRRGRNADSGRSPKSTDVTTYRLSTGFECLVGYWSLARPERLPFLREQLALWLDKRENERGCGSDTLPGMKEMEPK</sequence>
<gene>
    <name evidence="6" type="primary">mrnC</name>
    <name evidence="8" type="ORF">GTO91_10990</name>
</gene>
<dbReference type="GO" id="GO:0004525">
    <property type="term" value="F:ribonuclease III activity"/>
    <property type="evidence" value="ECO:0007669"/>
    <property type="project" value="InterPro"/>
</dbReference>
<dbReference type="InterPro" id="IPR008226">
    <property type="entry name" value="Mini3_fam"/>
</dbReference>
<keyword evidence="1 6" id="KW-0690">Ribosome biogenesis</keyword>
<comment type="subcellular location">
    <subcellularLocation>
        <location evidence="6">Cytoplasm</location>
    </subcellularLocation>
</comment>
<dbReference type="OrthoDB" id="46571at2"/>
<comment type="similarity">
    <text evidence="6">Belongs to the MrnC RNase family.</text>
</comment>
<keyword evidence="6" id="KW-0963">Cytoplasm</keyword>
<dbReference type="GO" id="GO:0019843">
    <property type="term" value="F:rRNA binding"/>
    <property type="evidence" value="ECO:0007669"/>
    <property type="project" value="UniProtKB-UniRule"/>
</dbReference>
<dbReference type="InterPro" id="IPR036389">
    <property type="entry name" value="RNase_III_sf"/>
</dbReference>
<dbReference type="InterPro" id="IPR000999">
    <property type="entry name" value="RNase_III_dom"/>
</dbReference>
<comment type="subunit">
    <text evidence="6">Homodimer.</text>
</comment>
<evidence type="ECO:0000256" key="4">
    <source>
        <dbReference type="ARBA" id="ARBA00022759"/>
    </source>
</evidence>
<evidence type="ECO:0000259" key="7">
    <source>
        <dbReference type="Pfam" id="PF00636"/>
    </source>
</evidence>
<dbReference type="HAMAP" id="MF_01468">
    <property type="entry name" value="RNase_Mini_III"/>
    <property type="match status" value="1"/>
</dbReference>
<keyword evidence="2 6" id="KW-0698">rRNA processing</keyword>
<keyword evidence="6" id="KW-0694">RNA-binding</keyword>
<evidence type="ECO:0000313" key="8">
    <source>
        <dbReference type="EMBL" id="MZP30234.1"/>
    </source>
</evidence>
<dbReference type="EC" id="3.1.26.-" evidence="6"/>
<evidence type="ECO:0000256" key="6">
    <source>
        <dbReference type="HAMAP-Rule" id="MF_01468"/>
    </source>
</evidence>
<protein>
    <recommendedName>
        <fullName evidence="6">Mini-ribonuclease 3</fullName>
        <shortName evidence="6">Mini-3</shortName>
        <shortName evidence="6">Mini-RNase 3</shortName>
        <ecNumber evidence="6">3.1.26.-</ecNumber>
    </recommendedName>
    <alternativeName>
        <fullName evidence="6">Mini-RNase III</fullName>
        <shortName evidence="6">Mini-III</shortName>
    </alternativeName>
</protein>
<comment type="caution">
    <text evidence="8">The sequence shown here is derived from an EMBL/GenBank/DDBJ whole genome shotgun (WGS) entry which is preliminary data.</text>
</comment>
<reference evidence="8 9" key="1">
    <citation type="submission" date="2020-01" db="EMBL/GenBank/DDBJ databases">
        <title>Whole-genome sequence of Heliobacterium undosum DSM 13378.</title>
        <authorList>
            <person name="Kyndt J.A."/>
            <person name="Meyer T.E."/>
        </authorList>
    </citation>
    <scope>NUCLEOTIDE SEQUENCE [LARGE SCALE GENOMIC DNA]</scope>
    <source>
        <strain evidence="8 9">DSM 13378</strain>
    </source>
</reference>
<proteinExistence type="inferred from homology"/>
<feature type="domain" description="RNase III" evidence="7">
    <location>
        <begin position="21"/>
        <end position="117"/>
    </location>
</feature>
<dbReference type="Pfam" id="PF00636">
    <property type="entry name" value="Ribonuclease_3"/>
    <property type="match status" value="1"/>
</dbReference>
<evidence type="ECO:0000256" key="2">
    <source>
        <dbReference type="ARBA" id="ARBA00022552"/>
    </source>
</evidence>
<keyword evidence="4 6" id="KW-0255">Endonuclease</keyword>
<evidence type="ECO:0000313" key="9">
    <source>
        <dbReference type="Proteomes" id="UP000463470"/>
    </source>
</evidence>
<evidence type="ECO:0000256" key="1">
    <source>
        <dbReference type="ARBA" id="ARBA00022517"/>
    </source>
</evidence>
<comment type="function">
    <text evidence="6">Involved in correct processing of both the 5' and 3' ends of 23S rRNA precursor. Processes 30S rRNA precursor transcript even in absence of ribonuclease 3 (Rnc); Rnc processes 30S rRNA into smaller rRNA precursors.</text>
</comment>
<dbReference type="PANTHER" id="PTHR34276">
    <property type="entry name" value="MINI-RIBONUCLEASE 3"/>
    <property type="match status" value="1"/>
</dbReference>
<comment type="cofactor">
    <cofactor evidence="6">
        <name>Mg(2+)</name>
        <dbReference type="ChEBI" id="CHEBI:18420"/>
    </cofactor>
</comment>
<evidence type="ECO:0000256" key="5">
    <source>
        <dbReference type="ARBA" id="ARBA00022801"/>
    </source>
</evidence>
<evidence type="ECO:0000256" key="3">
    <source>
        <dbReference type="ARBA" id="ARBA00022722"/>
    </source>
</evidence>
<keyword evidence="6" id="KW-0699">rRNA-binding</keyword>
<keyword evidence="5 6" id="KW-0378">Hydrolase</keyword>
<dbReference type="AlphaFoldDB" id="A0A845L5W4"/>
<keyword evidence="3 6" id="KW-0540">Nuclease</keyword>